<dbReference type="EMBL" id="CAESAO010000013">
    <property type="protein sequence ID" value="CAB4337251.1"/>
    <property type="molecule type" value="Genomic_DNA"/>
</dbReference>
<comment type="subcellular location">
    <subcellularLocation>
        <location evidence="1">Cell membrane</location>
        <topology evidence="1">Multi-pass membrane protein</topology>
    </subcellularLocation>
</comment>
<evidence type="ECO:0000256" key="3">
    <source>
        <dbReference type="ARBA" id="ARBA00022692"/>
    </source>
</evidence>
<feature type="transmembrane region" description="Helical" evidence="6">
    <location>
        <begin position="57"/>
        <end position="90"/>
    </location>
</feature>
<keyword evidence="3 6" id="KW-0812">Transmembrane</keyword>
<dbReference type="PANTHER" id="PTHR35007">
    <property type="entry name" value="INTEGRAL MEMBRANE PROTEIN-RELATED"/>
    <property type="match status" value="1"/>
</dbReference>
<dbReference type="PANTHER" id="PTHR35007:SF4">
    <property type="entry name" value="CONSERVED TRANSMEMBRANE PROTEIN-RELATED"/>
    <property type="match status" value="1"/>
</dbReference>
<accession>A0A6J5Z3K4</accession>
<evidence type="ECO:0000259" key="7">
    <source>
        <dbReference type="Pfam" id="PF00482"/>
    </source>
</evidence>
<keyword evidence="2" id="KW-1003">Cell membrane</keyword>
<sequence>MAGLAGALAAIVGWELLAGLERITLLRAIAALIAPAKAAGGDGREARVAERRRLTMLAAVVAALVGWSLLGAAPALLVAGFGPFAALLVIRARQKRWRVRVNRDASPAARAIADSLSSGRSLSVAIDNAAREGALCAATRAALHEVTASIAIGLSPDDALETLRRRCGEGPWETIIAAVQLQRSSGGDLTRLLRELAGELDGISRALREARAASAQARLTARIVLVMPLIGAVIFALAAPGALAAIFSSAVPRALLFVAVSLQVVAILAVRRVARVNR</sequence>
<keyword evidence="4 6" id="KW-1133">Transmembrane helix</keyword>
<feature type="domain" description="Type II secretion system protein GspF" evidence="7">
    <location>
        <begin position="109"/>
        <end position="235"/>
    </location>
</feature>
<dbReference type="Pfam" id="PF00482">
    <property type="entry name" value="T2SSF"/>
    <property type="match status" value="1"/>
</dbReference>
<dbReference type="AlphaFoldDB" id="A0A6J5Z3K4"/>
<dbReference type="GO" id="GO:0005886">
    <property type="term" value="C:plasma membrane"/>
    <property type="evidence" value="ECO:0007669"/>
    <property type="project" value="UniProtKB-SubCell"/>
</dbReference>
<name>A0A6J5Z3K4_9ZZZZ</name>
<evidence type="ECO:0000256" key="6">
    <source>
        <dbReference type="SAM" id="Phobius"/>
    </source>
</evidence>
<gene>
    <name evidence="8" type="ORF">UFOPK3522_00282</name>
</gene>
<feature type="transmembrane region" description="Helical" evidence="6">
    <location>
        <begin position="254"/>
        <end position="274"/>
    </location>
</feature>
<evidence type="ECO:0000256" key="5">
    <source>
        <dbReference type="ARBA" id="ARBA00023136"/>
    </source>
</evidence>
<evidence type="ECO:0000313" key="8">
    <source>
        <dbReference type="EMBL" id="CAB4337251.1"/>
    </source>
</evidence>
<keyword evidence="5 6" id="KW-0472">Membrane</keyword>
<evidence type="ECO:0000256" key="4">
    <source>
        <dbReference type="ARBA" id="ARBA00022989"/>
    </source>
</evidence>
<evidence type="ECO:0000256" key="2">
    <source>
        <dbReference type="ARBA" id="ARBA00022475"/>
    </source>
</evidence>
<proteinExistence type="predicted"/>
<evidence type="ECO:0000256" key="1">
    <source>
        <dbReference type="ARBA" id="ARBA00004651"/>
    </source>
</evidence>
<feature type="transmembrane region" description="Helical" evidence="6">
    <location>
        <begin position="223"/>
        <end position="248"/>
    </location>
</feature>
<protein>
    <submittedName>
        <fullName evidence="8">Unannotated protein</fullName>
    </submittedName>
</protein>
<organism evidence="8">
    <name type="scientific">freshwater metagenome</name>
    <dbReference type="NCBI Taxonomy" id="449393"/>
    <lineage>
        <taxon>unclassified sequences</taxon>
        <taxon>metagenomes</taxon>
        <taxon>ecological metagenomes</taxon>
    </lineage>
</organism>
<reference evidence="8" key="1">
    <citation type="submission" date="2020-05" db="EMBL/GenBank/DDBJ databases">
        <authorList>
            <person name="Chiriac C."/>
            <person name="Salcher M."/>
            <person name="Ghai R."/>
            <person name="Kavagutti S V."/>
        </authorList>
    </citation>
    <scope>NUCLEOTIDE SEQUENCE</scope>
</reference>
<dbReference type="InterPro" id="IPR018076">
    <property type="entry name" value="T2SS_GspF_dom"/>
</dbReference>